<proteinExistence type="predicted"/>
<dbReference type="AlphaFoldDB" id="A0A150G9C0"/>
<keyword evidence="2" id="KW-1185">Reference proteome</keyword>
<protein>
    <submittedName>
        <fullName evidence="1">Uncharacterized protein</fullName>
    </submittedName>
</protein>
<organism evidence="1 2">
    <name type="scientific">Gonium pectorale</name>
    <name type="common">Green alga</name>
    <dbReference type="NCBI Taxonomy" id="33097"/>
    <lineage>
        <taxon>Eukaryota</taxon>
        <taxon>Viridiplantae</taxon>
        <taxon>Chlorophyta</taxon>
        <taxon>core chlorophytes</taxon>
        <taxon>Chlorophyceae</taxon>
        <taxon>CS clade</taxon>
        <taxon>Chlamydomonadales</taxon>
        <taxon>Volvocaceae</taxon>
        <taxon>Gonium</taxon>
    </lineage>
</organism>
<dbReference type="EMBL" id="LSYV01000044">
    <property type="protein sequence ID" value="KXZ46428.1"/>
    <property type="molecule type" value="Genomic_DNA"/>
</dbReference>
<evidence type="ECO:0000313" key="1">
    <source>
        <dbReference type="EMBL" id="KXZ46428.1"/>
    </source>
</evidence>
<dbReference type="Proteomes" id="UP000075714">
    <property type="component" value="Unassembled WGS sequence"/>
</dbReference>
<reference evidence="2" key="1">
    <citation type="journal article" date="2016" name="Nat. Commun.">
        <title>The Gonium pectorale genome demonstrates co-option of cell cycle regulation during the evolution of multicellularity.</title>
        <authorList>
            <person name="Hanschen E.R."/>
            <person name="Marriage T.N."/>
            <person name="Ferris P.J."/>
            <person name="Hamaji T."/>
            <person name="Toyoda A."/>
            <person name="Fujiyama A."/>
            <person name="Neme R."/>
            <person name="Noguchi H."/>
            <person name="Minakuchi Y."/>
            <person name="Suzuki M."/>
            <person name="Kawai-Toyooka H."/>
            <person name="Smith D.R."/>
            <person name="Sparks H."/>
            <person name="Anderson J."/>
            <person name="Bakaric R."/>
            <person name="Luria V."/>
            <person name="Karger A."/>
            <person name="Kirschner M.W."/>
            <person name="Durand P.M."/>
            <person name="Michod R.E."/>
            <person name="Nozaki H."/>
            <person name="Olson B.J."/>
        </authorList>
    </citation>
    <scope>NUCLEOTIDE SEQUENCE [LARGE SCALE GENOMIC DNA]</scope>
    <source>
        <strain evidence="2">NIES-2863</strain>
    </source>
</reference>
<accession>A0A150G9C0</accession>
<name>A0A150G9C0_GONPE</name>
<comment type="caution">
    <text evidence="1">The sequence shown here is derived from an EMBL/GenBank/DDBJ whole genome shotgun (WGS) entry which is preliminary data.</text>
</comment>
<gene>
    <name evidence="1" type="ORF">GPECTOR_43g864</name>
</gene>
<sequence length="60" mass="6847">MRDYPAVGGLEDAASDKCGVEINQITSFVTRTFTDIEPKRWIGPCTLLQWVWSEVHYDSL</sequence>
<evidence type="ECO:0000313" key="2">
    <source>
        <dbReference type="Proteomes" id="UP000075714"/>
    </source>
</evidence>